<feature type="compositionally biased region" description="Low complexity" evidence="1">
    <location>
        <begin position="97"/>
        <end position="113"/>
    </location>
</feature>
<feature type="compositionally biased region" description="Acidic residues" evidence="1">
    <location>
        <begin position="281"/>
        <end position="292"/>
    </location>
</feature>
<feature type="compositionally biased region" description="Acidic residues" evidence="1">
    <location>
        <begin position="254"/>
        <end position="268"/>
    </location>
</feature>
<evidence type="ECO:0000313" key="2">
    <source>
        <dbReference type="EMBL" id="KAE9272672.1"/>
    </source>
</evidence>
<dbReference type="EMBL" id="QXFT01005434">
    <property type="protein sequence ID" value="KAE9272672.1"/>
    <property type="molecule type" value="Genomic_DNA"/>
</dbReference>
<evidence type="ECO:0000313" key="3">
    <source>
        <dbReference type="Proteomes" id="UP000434957"/>
    </source>
</evidence>
<feature type="compositionally biased region" description="Low complexity" evidence="1">
    <location>
        <begin position="71"/>
        <end position="80"/>
    </location>
</feature>
<name>A0A6A4BHW2_9STRA</name>
<feature type="compositionally biased region" description="Low complexity" evidence="1">
    <location>
        <begin position="317"/>
        <end position="327"/>
    </location>
</feature>
<feature type="compositionally biased region" description="Low complexity" evidence="1">
    <location>
        <begin position="269"/>
        <end position="280"/>
    </location>
</feature>
<accession>A0A6A4BHW2</accession>
<feature type="region of interest" description="Disordered" evidence="1">
    <location>
        <begin position="46"/>
        <end position="332"/>
    </location>
</feature>
<dbReference type="AlphaFoldDB" id="A0A6A4BHW2"/>
<proteinExistence type="predicted"/>
<feature type="compositionally biased region" description="Polar residues" evidence="1">
    <location>
        <begin position="183"/>
        <end position="199"/>
    </location>
</feature>
<comment type="caution">
    <text evidence="2">The sequence shown here is derived from an EMBL/GenBank/DDBJ whole genome shotgun (WGS) entry which is preliminary data.</text>
</comment>
<evidence type="ECO:0000256" key="1">
    <source>
        <dbReference type="SAM" id="MobiDB-lite"/>
    </source>
</evidence>
<keyword evidence="3" id="KW-1185">Reference proteome</keyword>
<gene>
    <name evidence="2" type="ORF">PR003_g30132</name>
</gene>
<sequence length="636" mass="67631">FDRVQDQQDSLRQERQDLLTSYASIAGERDCALDRLASIASTALHGTPAELDGQATSPTPDARSSLKRSRSPSPSSADPDSSARKQARPNPSSANTDSSASVPDPSPGVDVPALTPFLAIGFPAEEGGSDYEFPGSDLSSSGDESEVGSTHSSVGVDTPSSPAGPAPGSPAVSAGPPDRTGSELHSSATTPGSMGSQPRSPVAGLDGSGVGPAAAPPTSGDPESSSPVVDPKRPGAEPQTTSATPTPKSPTVSEDSDAIFDASDDESSQADAPGSSPADSAEPDAVFEDSDDERLQVALARSRSDARPRAGARRRSSSSIPEDSSGSAAVPIVVDRSDEIGGDTESVSTEILGDPVSLGASTAVTAAFQPFAPVSDFVPGLRQSRDIPRSDVVPWDPVQIHVLTLDTITPRILLSQKVLPPGWLFPKRTGRAGQLDPALYLPELITERNVTDLYLDDPWEALDLDSITPLTFDLDRCPPLATLTDEFLTLARDHKQAVWESTHSFPIPRSKQIAEPWAASFYSGRKNRSSHAREKFQAWEERVFELIRRTGCCDLDILLDPVFLRFPQQSEETTWFPGREALTEGRTAPKSLRSAPRDCDQASAWRNHYRTNPGSHPALKIRRLRLKFTPSAPSTP</sequence>
<reference evidence="2 3" key="1">
    <citation type="submission" date="2018-08" db="EMBL/GenBank/DDBJ databases">
        <title>Genomic investigation of the strawberry pathogen Phytophthora fragariae indicates pathogenicity is determined by transcriptional variation in three key races.</title>
        <authorList>
            <person name="Adams T.M."/>
            <person name="Armitage A.D."/>
            <person name="Sobczyk M.K."/>
            <person name="Bates H.J."/>
            <person name="Dunwell J.M."/>
            <person name="Nellist C.F."/>
            <person name="Harrison R.J."/>
        </authorList>
    </citation>
    <scope>NUCLEOTIDE SEQUENCE [LARGE SCALE GENOMIC DNA]</scope>
    <source>
        <strain evidence="2 3">SCRP333</strain>
    </source>
</reference>
<dbReference type="Proteomes" id="UP000434957">
    <property type="component" value="Unassembled WGS sequence"/>
</dbReference>
<feature type="compositionally biased region" description="Low complexity" evidence="1">
    <location>
        <begin position="240"/>
        <end position="253"/>
    </location>
</feature>
<organism evidence="2 3">
    <name type="scientific">Phytophthora rubi</name>
    <dbReference type="NCBI Taxonomy" id="129364"/>
    <lineage>
        <taxon>Eukaryota</taxon>
        <taxon>Sar</taxon>
        <taxon>Stramenopiles</taxon>
        <taxon>Oomycota</taxon>
        <taxon>Peronosporomycetes</taxon>
        <taxon>Peronosporales</taxon>
        <taxon>Peronosporaceae</taxon>
        <taxon>Phytophthora</taxon>
    </lineage>
</organism>
<feature type="non-terminal residue" evidence="2">
    <location>
        <position position="1"/>
    </location>
</feature>
<protein>
    <submittedName>
        <fullName evidence="2">Uncharacterized protein</fullName>
    </submittedName>
</protein>